<feature type="transmembrane region" description="Helical" evidence="1">
    <location>
        <begin position="219"/>
        <end position="248"/>
    </location>
</feature>
<feature type="transmembrane region" description="Helical" evidence="1">
    <location>
        <begin position="20"/>
        <end position="42"/>
    </location>
</feature>
<accession>A0A4P6V3M6</accession>
<evidence type="ECO:0000256" key="1">
    <source>
        <dbReference type="SAM" id="Phobius"/>
    </source>
</evidence>
<feature type="transmembrane region" description="Helical" evidence="1">
    <location>
        <begin position="269"/>
        <end position="290"/>
    </location>
</feature>
<keyword evidence="1" id="KW-0472">Membrane</keyword>
<keyword evidence="1" id="KW-0812">Transmembrane</keyword>
<dbReference type="RefSeq" id="WP_131617048.1">
    <property type="nucleotide sequence ID" value="NZ_CP036532.1"/>
</dbReference>
<dbReference type="EMBL" id="CP036532">
    <property type="protein sequence ID" value="QBK31384.1"/>
    <property type="molecule type" value="Genomic_DNA"/>
</dbReference>
<feature type="transmembrane region" description="Helical" evidence="1">
    <location>
        <begin position="96"/>
        <end position="116"/>
    </location>
</feature>
<gene>
    <name evidence="2" type="ORF">E0E05_12695</name>
</gene>
<evidence type="ECO:0000313" key="3">
    <source>
        <dbReference type="Proteomes" id="UP000293719"/>
    </source>
</evidence>
<dbReference type="GeneID" id="90768159"/>
<dbReference type="AlphaFoldDB" id="A0A4P6V3M6"/>
<reference evidence="2 3" key="1">
    <citation type="journal article" date="2017" name="Int. J. Syst. Evol. Microbiol.">
        <title>Roseitalea porphyridii gen. nov., sp. nov., isolated from a red alga, and reclassification of Hoeflea suaedae Chung et al. 2013 as Pseudohoeflea suaedae gen. nov., comb. nov.</title>
        <authorList>
            <person name="Hyeon J.W."/>
            <person name="Jeong S.E."/>
            <person name="Baek K."/>
            <person name="Jeon C.O."/>
        </authorList>
    </citation>
    <scope>NUCLEOTIDE SEQUENCE [LARGE SCALE GENOMIC DNA]</scope>
    <source>
        <strain evidence="2 3">MA7-20</strain>
    </source>
</reference>
<feature type="transmembrane region" description="Helical" evidence="1">
    <location>
        <begin position="183"/>
        <end position="213"/>
    </location>
</feature>
<evidence type="ECO:0008006" key="4">
    <source>
        <dbReference type="Google" id="ProtNLM"/>
    </source>
</evidence>
<evidence type="ECO:0000313" key="2">
    <source>
        <dbReference type="EMBL" id="QBK31384.1"/>
    </source>
</evidence>
<dbReference type="OrthoDB" id="7993201at2"/>
<name>A0A4P6V3M6_9HYPH</name>
<dbReference type="KEGG" id="rpod:E0E05_12695"/>
<keyword evidence="3" id="KW-1185">Reference proteome</keyword>
<feature type="transmembrane region" description="Helical" evidence="1">
    <location>
        <begin position="161"/>
        <end position="176"/>
    </location>
</feature>
<sequence length="570" mass="61742">MSATTLDQSVPLPRMGLTALVWAVIGALTALIVAGLALPLHAPIGAMYWDSFLYLDAANRIGQGQVPNVDFFTPVGPLEYYLSTWTLNLFPNAQPMYAASWSIAFVTIPLMALVLWDIARRAPLVALAVAVPFALYTLLPFNTTEYYNFPGSDGFGIYNRHASQLVYVLAAALVFVRRQWLLAALIAALMLALFLVKVTGFVVAGLLCVVALAAGRVQVLSAIASAVVFAATLAGLELATGMISAYLADIAALFQINDTSMAHRLVQGASRTGGTVIFAGLTCLLLLFAMPVRALPDQPRWRAACDHPVVWIGAAVAGGIFFESQNTGSQEMIALWPVIVHALARMLSEPGAHAAKAGVALLAGCTVLPPLVQTIQHAARANLAMVRQIAPEHANWGRAGRITVRPRMLERFERMRAHYIAWPEATRALAERRELPAYVLYSEHDFQVGLMHDADEVAGELARLEAEGLSYRTIMTLDFANPFAFMLDKSAPRHIAIGADPYRAVPEPDAAVFEAVADTDIVLEPLCPYRDNSRELRAIYAPALTGHVRVTLTDCYAAYVRPAIAAQLTR</sequence>
<keyword evidence="1" id="KW-1133">Transmembrane helix</keyword>
<organism evidence="2 3">
    <name type="scientific">Roseitalea porphyridii</name>
    <dbReference type="NCBI Taxonomy" id="1852022"/>
    <lineage>
        <taxon>Bacteria</taxon>
        <taxon>Pseudomonadati</taxon>
        <taxon>Pseudomonadota</taxon>
        <taxon>Alphaproteobacteria</taxon>
        <taxon>Hyphomicrobiales</taxon>
        <taxon>Ahrensiaceae</taxon>
        <taxon>Roseitalea</taxon>
    </lineage>
</organism>
<proteinExistence type="predicted"/>
<protein>
    <recommendedName>
        <fullName evidence="4">Glycosyltransferase RgtA/B/C/D-like domain-containing protein</fullName>
    </recommendedName>
</protein>
<dbReference type="Proteomes" id="UP000293719">
    <property type="component" value="Chromosome"/>
</dbReference>
<feature type="transmembrane region" description="Helical" evidence="1">
    <location>
        <begin position="123"/>
        <end position="141"/>
    </location>
</feature>